<dbReference type="OrthoDB" id="7026147at2"/>
<proteinExistence type="predicted"/>
<gene>
    <name evidence="1" type="ORF">EKG38_01155</name>
</gene>
<name>A0A3S0LPU8_9GAMM</name>
<keyword evidence="2" id="KW-1185">Reference proteome</keyword>
<organism evidence="1 2">
    <name type="scientific">Shewanella canadensis</name>
    <dbReference type="NCBI Taxonomy" id="271096"/>
    <lineage>
        <taxon>Bacteria</taxon>
        <taxon>Pseudomonadati</taxon>
        <taxon>Pseudomonadota</taxon>
        <taxon>Gammaproteobacteria</taxon>
        <taxon>Alteromonadales</taxon>
        <taxon>Shewanellaceae</taxon>
        <taxon>Shewanella</taxon>
    </lineage>
</organism>
<dbReference type="RefSeq" id="WP_126517900.1">
    <property type="nucleotide sequence ID" value="NZ_RXNU01000001.1"/>
</dbReference>
<dbReference type="Proteomes" id="UP000267448">
    <property type="component" value="Unassembled WGS sequence"/>
</dbReference>
<sequence length="205" mass="23318">MKRATKGNIKNIIIDAIESAATEYYEMSGERLGKAPEYYLNVKIVDFITSKIPTLGYKLEMQVKELLEHFGVNSSDNPDDLRDTGNFDITLLSKKTKTPRHVIEVKRGIKLESLMKDARRISALAQEKHGSKRLSTGFIVFINRVSYCSRSARHQDRLDERLTCIRNQIGNHFSVTGLYHTLEKGVYGYSDDKGLSVNIFEISLI</sequence>
<accession>A0A3S0LPU8</accession>
<dbReference type="EMBL" id="RXNU01000001">
    <property type="protein sequence ID" value="RTR40558.1"/>
    <property type="molecule type" value="Genomic_DNA"/>
</dbReference>
<comment type="caution">
    <text evidence="1">The sequence shown here is derived from an EMBL/GenBank/DDBJ whole genome shotgun (WGS) entry which is preliminary data.</text>
</comment>
<dbReference type="AlphaFoldDB" id="A0A3S0LPU8"/>
<reference evidence="1 2" key="1">
    <citation type="submission" date="2018-12" db="EMBL/GenBank/DDBJ databases">
        <authorList>
            <person name="Yu L."/>
        </authorList>
    </citation>
    <scope>NUCLEOTIDE SEQUENCE [LARGE SCALE GENOMIC DNA]</scope>
    <source>
        <strain evidence="1 2">HAW-EB2</strain>
    </source>
</reference>
<evidence type="ECO:0000313" key="2">
    <source>
        <dbReference type="Proteomes" id="UP000267448"/>
    </source>
</evidence>
<evidence type="ECO:0000313" key="1">
    <source>
        <dbReference type="EMBL" id="RTR40558.1"/>
    </source>
</evidence>
<protein>
    <submittedName>
        <fullName evidence="1">Uncharacterized protein</fullName>
    </submittedName>
</protein>